<protein>
    <submittedName>
        <fullName evidence="5">ATP-binding cassette domain-containing protein</fullName>
    </submittedName>
</protein>
<dbReference type="PANTHER" id="PTHR43023">
    <property type="entry name" value="PROTEIN TRIGALACTOSYLDIACYLGLYCEROL 3, CHLOROPLASTIC"/>
    <property type="match status" value="1"/>
</dbReference>
<dbReference type="EMBL" id="WJKJ01000231">
    <property type="protein sequence ID" value="MBD3364916.1"/>
    <property type="molecule type" value="Genomic_DNA"/>
</dbReference>
<dbReference type="PROSITE" id="PS50893">
    <property type="entry name" value="ABC_TRANSPORTER_2"/>
    <property type="match status" value="1"/>
</dbReference>
<keyword evidence="3 5" id="KW-0067">ATP-binding</keyword>
<reference evidence="5" key="1">
    <citation type="submission" date="2019-11" db="EMBL/GenBank/DDBJ databases">
        <title>Microbial mats filling the niche in hypersaline microbial mats.</title>
        <authorList>
            <person name="Wong H.L."/>
            <person name="Macleod F.I."/>
            <person name="White R.A. III"/>
            <person name="Burns B.P."/>
        </authorList>
    </citation>
    <scope>NUCLEOTIDE SEQUENCE</scope>
    <source>
        <strain evidence="5">Bin_327</strain>
    </source>
</reference>
<dbReference type="Proteomes" id="UP000630660">
    <property type="component" value="Unassembled WGS sequence"/>
</dbReference>
<comment type="caution">
    <text evidence="5">The sequence shown here is derived from an EMBL/GenBank/DDBJ whole genome shotgun (WGS) entry which is preliminary data.</text>
</comment>
<organism evidence="5 6">
    <name type="scientific">candidate division WOR-3 bacterium</name>
    <dbReference type="NCBI Taxonomy" id="2052148"/>
    <lineage>
        <taxon>Bacteria</taxon>
        <taxon>Bacteria division WOR-3</taxon>
    </lineage>
</organism>
<dbReference type="GO" id="GO:0005524">
    <property type="term" value="F:ATP binding"/>
    <property type="evidence" value="ECO:0007669"/>
    <property type="project" value="UniProtKB-KW"/>
</dbReference>
<evidence type="ECO:0000256" key="3">
    <source>
        <dbReference type="ARBA" id="ARBA00022840"/>
    </source>
</evidence>
<evidence type="ECO:0000256" key="2">
    <source>
        <dbReference type="ARBA" id="ARBA00022741"/>
    </source>
</evidence>
<dbReference type="SUPFAM" id="SSF52540">
    <property type="entry name" value="P-loop containing nucleoside triphosphate hydrolases"/>
    <property type="match status" value="1"/>
</dbReference>
<accession>A0A9D5QDC5</accession>
<keyword evidence="1" id="KW-0813">Transport</keyword>
<evidence type="ECO:0000313" key="6">
    <source>
        <dbReference type="Proteomes" id="UP000630660"/>
    </source>
</evidence>
<feature type="domain" description="ABC transporter" evidence="4">
    <location>
        <begin position="2"/>
        <end position="233"/>
    </location>
</feature>
<dbReference type="AlphaFoldDB" id="A0A9D5QDC5"/>
<dbReference type="InterPro" id="IPR027417">
    <property type="entry name" value="P-loop_NTPase"/>
</dbReference>
<dbReference type="InterPro" id="IPR003439">
    <property type="entry name" value="ABC_transporter-like_ATP-bd"/>
</dbReference>
<evidence type="ECO:0000259" key="4">
    <source>
        <dbReference type="PROSITE" id="PS50893"/>
    </source>
</evidence>
<dbReference type="Pfam" id="PF00005">
    <property type="entry name" value="ABC_tran"/>
    <property type="match status" value="1"/>
</dbReference>
<dbReference type="InterPro" id="IPR017871">
    <property type="entry name" value="ABC_transporter-like_CS"/>
</dbReference>
<proteinExistence type="predicted"/>
<dbReference type="InterPro" id="IPR003593">
    <property type="entry name" value="AAA+_ATPase"/>
</dbReference>
<name>A0A9D5QDC5_UNCW3</name>
<dbReference type="GO" id="GO:0016887">
    <property type="term" value="F:ATP hydrolysis activity"/>
    <property type="evidence" value="ECO:0007669"/>
    <property type="project" value="InterPro"/>
</dbReference>
<gene>
    <name evidence="5" type="ORF">GF359_06850</name>
</gene>
<dbReference type="PANTHER" id="PTHR43023:SF6">
    <property type="entry name" value="INTERMEMBRANE PHOSPHOLIPID TRANSPORT SYSTEM ATP-BINDING PROTEIN MLAF"/>
    <property type="match status" value="1"/>
</dbReference>
<dbReference type="Gene3D" id="3.40.50.300">
    <property type="entry name" value="P-loop containing nucleotide triphosphate hydrolases"/>
    <property type="match status" value="1"/>
</dbReference>
<sequence>MIKVKNLSKDFPRQKVLTDIDFTAKDGRRVLILGKSGSGKSVFLKCILGLLVPDTGYVEIDGTDVSALMAKPRLKRKLTRVRQNIGYVFQGSALLDSLTVEENIDLALEFKRLKKSERDRIINEKLKLVGLSSKVRRKYPQQLSGGMKKMVAIARAIASEPKYIFYDEPTTGLDPAMVVRITKLIIELSERLDITSLIVTHDMGLARRAGQDVYFLKNYTLSRTKKSTRLEELYE</sequence>
<dbReference type="SMART" id="SM00382">
    <property type="entry name" value="AAA"/>
    <property type="match status" value="1"/>
</dbReference>
<keyword evidence="2" id="KW-0547">Nucleotide-binding</keyword>
<dbReference type="PROSITE" id="PS00211">
    <property type="entry name" value="ABC_TRANSPORTER_1"/>
    <property type="match status" value="1"/>
</dbReference>
<evidence type="ECO:0000256" key="1">
    <source>
        <dbReference type="ARBA" id="ARBA00022448"/>
    </source>
</evidence>
<evidence type="ECO:0000313" key="5">
    <source>
        <dbReference type="EMBL" id="MBD3364916.1"/>
    </source>
</evidence>